<dbReference type="FunFam" id="3.40.1390.30:FF:000001">
    <property type="entry name" value="GTP cyclohydrolase 1 type 2"/>
    <property type="match status" value="1"/>
</dbReference>
<dbReference type="SUPFAM" id="SSF102705">
    <property type="entry name" value="NIF3 (NGG1p interacting factor 3)-like"/>
    <property type="match status" value="1"/>
</dbReference>
<dbReference type="PIRSF" id="PIRSF037489">
    <property type="entry name" value="UCP037489_NIF3_YqfO"/>
    <property type="match status" value="1"/>
</dbReference>
<evidence type="ECO:0000313" key="4">
    <source>
        <dbReference type="EMBL" id="KAL3313855.1"/>
    </source>
</evidence>
<keyword evidence="5" id="KW-1185">Reference proteome</keyword>
<feature type="binding site" evidence="3">
    <location>
        <position position="108"/>
    </location>
    <ligand>
        <name>a divalent metal cation</name>
        <dbReference type="ChEBI" id="CHEBI:60240"/>
        <label>1</label>
    </ligand>
</feature>
<dbReference type="Proteomes" id="UP001626550">
    <property type="component" value="Unassembled WGS sequence"/>
</dbReference>
<sequence>MAQRLRQIVSILHEISCSNMAESWDNVGLLVNCGFQNEVRRIVVCNDLTDSVLKAAISSNPPTNLIVSYHPPIFSALKKLDIDNWKERVLIECIKHDISVFSPHTGLDAKTNGINDWLLSPFKLFHIIPLAPKSSPIVGYTVCDLYYSTKSVDFILRWNFSASSVVSEDTHKCLRFKVPNEKLEEIRQEALKSDLELQVRASYPSQEIKHGCGRLGILDSENKLNIAQLVETYKKLLNLPYLRVALGVGRSMQSIVTGIAVCAGSGATLFNQSSQAQLADVYVTGEASHHEILAWTHLGISVLIAGHTNTERPYLKNQFVSQLREKLPSVEVHFSECDTDPDPIL</sequence>
<dbReference type="PANTHER" id="PTHR13799">
    <property type="entry name" value="NGG1 INTERACTING FACTOR 3"/>
    <property type="match status" value="1"/>
</dbReference>
<dbReference type="Gene3D" id="3.40.1390.30">
    <property type="entry name" value="NIF3 (NGG1p interacting factor 3)-like"/>
    <property type="match status" value="2"/>
</dbReference>
<feature type="binding site" evidence="3">
    <location>
        <position position="311"/>
    </location>
    <ligand>
        <name>a divalent metal cation</name>
        <dbReference type="ChEBI" id="CHEBI:60240"/>
        <label>1</label>
    </ligand>
</feature>
<evidence type="ECO:0000256" key="2">
    <source>
        <dbReference type="ARBA" id="ARBA00019069"/>
    </source>
</evidence>
<reference evidence="4 5" key="1">
    <citation type="submission" date="2024-11" db="EMBL/GenBank/DDBJ databases">
        <title>Adaptive evolution of stress response genes in parasites aligns with host niche diversity.</title>
        <authorList>
            <person name="Hahn C."/>
            <person name="Resl P."/>
        </authorList>
    </citation>
    <scope>NUCLEOTIDE SEQUENCE [LARGE SCALE GENOMIC DNA]</scope>
    <source>
        <strain evidence="4">EGGRZ-B1_66</strain>
        <tissue evidence="4">Body</tissue>
    </source>
</reference>
<organism evidence="4 5">
    <name type="scientific">Cichlidogyrus casuarinus</name>
    <dbReference type="NCBI Taxonomy" id="1844966"/>
    <lineage>
        <taxon>Eukaryota</taxon>
        <taxon>Metazoa</taxon>
        <taxon>Spiralia</taxon>
        <taxon>Lophotrochozoa</taxon>
        <taxon>Platyhelminthes</taxon>
        <taxon>Monogenea</taxon>
        <taxon>Monopisthocotylea</taxon>
        <taxon>Dactylogyridea</taxon>
        <taxon>Ancyrocephalidae</taxon>
        <taxon>Cichlidogyrus</taxon>
    </lineage>
</organism>
<name>A0ABD2Q2X9_9PLAT</name>
<dbReference type="NCBIfam" id="TIGR00486">
    <property type="entry name" value="YbgI_SA1388"/>
    <property type="match status" value="1"/>
</dbReference>
<proteinExistence type="inferred from homology"/>
<dbReference type="Pfam" id="PF01784">
    <property type="entry name" value="DUF34_NIF3"/>
    <property type="match status" value="1"/>
</dbReference>
<comment type="caution">
    <text evidence="4">The sequence shown here is derived from an EMBL/GenBank/DDBJ whole genome shotgun (WGS) entry which is preliminary data.</text>
</comment>
<dbReference type="InterPro" id="IPR002678">
    <property type="entry name" value="DUF34/NIF3"/>
</dbReference>
<evidence type="ECO:0000256" key="1">
    <source>
        <dbReference type="ARBA" id="ARBA00006964"/>
    </source>
</evidence>
<keyword evidence="3" id="KW-0479">Metal-binding</keyword>
<dbReference type="InterPro" id="IPR036069">
    <property type="entry name" value="DUF34/NIF3_sf"/>
</dbReference>
<feature type="binding site" evidence="3">
    <location>
        <position position="307"/>
    </location>
    <ligand>
        <name>a divalent metal cation</name>
        <dbReference type="ChEBI" id="CHEBI:60240"/>
        <label>1</label>
    </ligand>
</feature>
<dbReference type="PANTHER" id="PTHR13799:SF13">
    <property type="entry name" value="NIF3-LIKE PROTEIN 1"/>
    <property type="match status" value="1"/>
</dbReference>
<feature type="binding site" evidence="3">
    <location>
        <position position="70"/>
    </location>
    <ligand>
        <name>a divalent metal cation</name>
        <dbReference type="ChEBI" id="CHEBI:60240"/>
        <label>1</label>
    </ligand>
</feature>
<evidence type="ECO:0000313" key="5">
    <source>
        <dbReference type="Proteomes" id="UP001626550"/>
    </source>
</evidence>
<dbReference type="InterPro" id="IPR017221">
    <property type="entry name" value="DUF34/NIF3_bac"/>
</dbReference>
<comment type="similarity">
    <text evidence="1">Belongs to the GTP cyclohydrolase I type 2/NIF3 family.</text>
</comment>
<accession>A0ABD2Q2X9</accession>
<evidence type="ECO:0000256" key="3">
    <source>
        <dbReference type="PIRSR" id="PIRSR602678-1"/>
    </source>
</evidence>
<protein>
    <recommendedName>
        <fullName evidence="2">NIF3-like protein 1</fullName>
    </recommendedName>
</protein>
<dbReference type="AlphaFoldDB" id="A0ABD2Q2X9"/>
<dbReference type="EMBL" id="JBJKFK010001173">
    <property type="protein sequence ID" value="KAL3313855.1"/>
    <property type="molecule type" value="Genomic_DNA"/>
</dbReference>
<gene>
    <name evidence="4" type="primary">NIF3L1_3</name>
    <name evidence="4" type="ORF">Ciccas_007538</name>
</gene>